<evidence type="ECO:0000313" key="2">
    <source>
        <dbReference type="Proteomes" id="UP000595894"/>
    </source>
</evidence>
<protein>
    <submittedName>
        <fullName evidence="1">RidA family protein</fullName>
    </submittedName>
</protein>
<accession>A0A974NVR9</accession>
<dbReference type="InterPro" id="IPR035959">
    <property type="entry name" value="RutC-like_sf"/>
</dbReference>
<dbReference type="InterPro" id="IPR035709">
    <property type="entry name" value="YoaB-like"/>
</dbReference>
<name>A0A974NVR9_9SPHN</name>
<dbReference type="PANTHER" id="PTHR47328:SF1">
    <property type="entry name" value="RUTC FAMILY PROTEIN YOAB"/>
    <property type="match status" value="1"/>
</dbReference>
<dbReference type="SUPFAM" id="SSF55298">
    <property type="entry name" value="YjgF-like"/>
    <property type="match status" value="1"/>
</dbReference>
<dbReference type="InterPro" id="IPR006175">
    <property type="entry name" value="YjgF/YER057c/UK114"/>
</dbReference>
<keyword evidence="2" id="KW-1185">Reference proteome</keyword>
<sequence>MTIKRIESGARMSQAVVHGGIVYLAGQIGAPGEEASAQTRAVLESIDRLLCEAGTERSRILQATIWLADMADFAAMNAVWEEWIGGTNAPTRATGEVRLATPDYRVEIIVTAALPEQRS</sequence>
<dbReference type="KEGG" id="sari:H5J25_04210"/>
<dbReference type="RefSeq" id="WP_202094885.1">
    <property type="nucleotide sequence ID" value="NZ_CP061035.1"/>
</dbReference>
<gene>
    <name evidence="1" type="ORF">H5J25_04210</name>
</gene>
<dbReference type="CDD" id="cd06150">
    <property type="entry name" value="YjgF_YER057c_UK114_like_2"/>
    <property type="match status" value="1"/>
</dbReference>
<dbReference type="Proteomes" id="UP000595894">
    <property type="component" value="Chromosome"/>
</dbReference>
<proteinExistence type="predicted"/>
<reference evidence="2" key="1">
    <citation type="submission" date="2020-09" db="EMBL/GenBank/DDBJ databases">
        <title>Sphingomonas sp., a new species isolated from pork steak.</title>
        <authorList>
            <person name="Heidler von Heilborn D."/>
        </authorList>
    </citation>
    <scope>NUCLEOTIDE SEQUENCE [LARGE SCALE GENOMIC DNA]</scope>
</reference>
<evidence type="ECO:0000313" key="1">
    <source>
        <dbReference type="EMBL" id="QQV77959.1"/>
    </source>
</evidence>
<dbReference type="EMBL" id="CP061035">
    <property type="protein sequence ID" value="QQV77959.1"/>
    <property type="molecule type" value="Genomic_DNA"/>
</dbReference>
<dbReference type="PANTHER" id="PTHR47328">
    <property type="match status" value="1"/>
</dbReference>
<dbReference type="AlphaFoldDB" id="A0A974NVR9"/>
<organism evidence="1 2">
    <name type="scientific">Sphingomonas aliaeris</name>
    <dbReference type="NCBI Taxonomy" id="2759526"/>
    <lineage>
        <taxon>Bacteria</taxon>
        <taxon>Pseudomonadati</taxon>
        <taxon>Pseudomonadota</taxon>
        <taxon>Alphaproteobacteria</taxon>
        <taxon>Sphingomonadales</taxon>
        <taxon>Sphingomonadaceae</taxon>
        <taxon>Sphingomonas</taxon>
    </lineage>
</organism>
<dbReference type="Gene3D" id="3.30.1330.40">
    <property type="entry name" value="RutC-like"/>
    <property type="match status" value="1"/>
</dbReference>
<dbReference type="Pfam" id="PF01042">
    <property type="entry name" value="Ribonuc_L-PSP"/>
    <property type="match status" value="1"/>
</dbReference>